<accession>A0ABW0M2I6</accession>
<dbReference type="PANTHER" id="PTHR40446:SF2">
    <property type="entry name" value="N-ACETYLGLUCOSAMINE-1-PHOSPHODIESTER ALPHA-N-ACETYLGLUCOSAMINIDASE"/>
    <property type="match status" value="1"/>
</dbReference>
<sequence>MSELAVRSLNRTLLYAVAPFAGLLVWLLLSNVSVTLLEGSFPRPASDTSASETPAAATETTLAKLGQAERIAKGTGTSLKKQITLYNKTNADMNAIAELAASQAARPYAIYDKRITGKLGTPSATIQSDKLRAQLFYLGTSNFKSYALKIKLKKDGAMKLALGKDKQGGSETTLAAVNRTDAVIGINAGGFADSGGKRYPLSTTIVDGEYVGGFEASYKDLFFVGLNGSNRLVGGKFASKEQLDALQPQFGASFVPVLLRNGRMADIPSKWQSSPKRAPRTVIANYKDDQLLILVADGYNERGSSGATLAEMQILLQRFGALDGYNLDGGGSTSLVFGGKVINHPSDGQLRKVPTNFLFFK</sequence>
<protein>
    <submittedName>
        <fullName evidence="3">Phosphodiester glycosidase family protein</fullName>
    </submittedName>
</protein>
<evidence type="ECO:0000313" key="4">
    <source>
        <dbReference type="Proteomes" id="UP001596105"/>
    </source>
</evidence>
<dbReference type="PANTHER" id="PTHR40446">
    <property type="entry name" value="N-ACETYLGLUCOSAMINE-1-PHOSPHODIESTER ALPHA-N-ACETYLGLUCOSAMINIDASE"/>
    <property type="match status" value="1"/>
</dbReference>
<evidence type="ECO:0000256" key="1">
    <source>
        <dbReference type="SAM" id="Phobius"/>
    </source>
</evidence>
<evidence type="ECO:0000259" key="2">
    <source>
        <dbReference type="Pfam" id="PF09992"/>
    </source>
</evidence>
<evidence type="ECO:0000313" key="3">
    <source>
        <dbReference type="EMBL" id="MFC5471397.1"/>
    </source>
</evidence>
<dbReference type="InterPro" id="IPR018711">
    <property type="entry name" value="NAGPA"/>
</dbReference>
<feature type="domain" description="Phosphodiester glycosidase" evidence="2">
    <location>
        <begin position="181"/>
        <end position="360"/>
    </location>
</feature>
<keyword evidence="1" id="KW-0812">Transmembrane</keyword>
<keyword evidence="3" id="KW-0326">Glycosidase</keyword>
<dbReference type="GO" id="GO:0016798">
    <property type="term" value="F:hydrolase activity, acting on glycosyl bonds"/>
    <property type="evidence" value="ECO:0007669"/>
    <property type="project" value="UniProtKB-KW"/>
</dbReference>
<gene>
    <name evidence="3" type="ORF">ACFPPD_22160</name>
</gene>
<comment type="caution">
    <text evidence="3">The sequence shown here is derived from an EMBL/GenBank/DDBJ whole genome shotgun (WGS) entry which is preliminary data.</text>
</comment>
<keyword evidence="4" id="KW-1185">Reference proteome</keyword>
<keyword evidence="1" id="KW-0472">Membrane</keyword>
<feature type="transmembrane region" description="Helical" evidence="1">
    <location>
        <begin position="12"/>
        <end position="29"/>
    </location>
</feature>
<proteinExistence type="predicted"/>
<dbReference type="RefSeq" id="WP_209744631.1">
    <property type="nucleotide sequence ID" value="NZ_JBHSMH010000097.1"/>
</dbReference>
<dbReference type="Pfam" id="PF09992">
    <property type="entry name" value="NAGPA"/>
    <property type="match status" value="1"/>
</dbReference>
<name>A0ABW0M2I6_9BACL</name>
<organism evidence="3 4">
    <name type="scientific">Cohnella suwonensis</name>
    <dbReference type="NCBI Taxonomy" id="696072"/>
    <lineage>
        <taxon>Bacteria</taxon>
        <taxon>Bacillati</taxon>
        <taxon>Bacillota</taxon>
        <taxon>Bacilli</taxon>
        <taxon>Bacillales</taxon>
        <taxon>Paenibacillaceae</taxon>
        <taxon>Cohnella</taxon>
    </lineage>
</organism>
<dbReference type="EMBL" id="JBHSMH010000097">
    <property type="protein sequence ID" value="MFC5471397.1"/>
    <property type="molecule type" value="Genomic_DNA"/>
</dbReference>
<keyword evidence="3" id="KW-0378">Hydrolase</keyword>
<dbReference type="Proteomes" id="UP001596105">
    <property type="component" value="Unassembled WGS sequence"/>
</dbReference>
<keyword evidence="1" id="KW-1133">Transmembrane helix</keyword>
<reference evidence="4" key="1">
    <citation type="journal article" date="2019" name="Int. J. Syst. Evol. Microbiol.">
        <title>The Global Catalogue of Microorganisms (GCM) 10K type strain sequencing project: providing services to taxonomists for standard genome sequencing and annotation.</title>
        <authorList>
            <consortium name="The Broad Institute Genomics Platform"/>
            <consortium name="The Broad Institute Genome Sequencing Center for Infectious Disease"/>
            <person name="Wu L."/>
            <person name="Ma J."/>
        </authorList>
    </citation>
    <scope>NUCLEOTIDE SEQUENCE [LARGE SCALE GENOMIC DNA]</scope>
    <source>
        <strain evidence="4">CCUG 57113</strain>
    </source>
</reference>